<name>A0A653BKY0_CALMS</name>
<dbReference type="InterPro" id="IPR050314">
    <property type="entry name" value="Glycosyl_Hydrlase_18"/>
</dbReference>
<dbReference type="Gene3D" id="3.20.20.80">
    <property type="entry name" value="Glycosidases"/>
    <property type="match status" value="1"/>
</dbReference>
<feature type="domain" description="GH18" evidence="2">
    <location>
        <begin position="22"/>
        <end position="147"/>
    </location>
</feature>
<evidence type="ECO:0000313" key="4">
    <source>
        <dbReference type="Proteomes" id="UP000410492"/>
    </source>
</evidence>
<accession>A0A653BKY0</accession>
<dbReference type="GO" id="GO:0004568">
    <property type="term" value="F:chitinase activity"/>
    <property type="evidence" value="ECO:0007669"/>
    <property type="project" value="TreeGrafter"/>
</dbReference>
<organism evidence="3 4">
    <name type="scientific">Callosobruchus maculatus</name>
    <name type="common">Southern cowpea weevil</name>
    <name type="synonym">Pulse bruchid</name>
    <dbReference type="NCBI Taxonomy" id="64391"/>
    <lineage>
        <taxon>Eukaryota</taxon>
        <taxon>Metazoa</taxon>
        <taxon>Ecdysozoa</taxon>
        <taxon>Arthropoda</taxon>
        <taxon>Hexapoda</taxon>
        <taxon>Insecta</taxon>
        <taxon>Pterygota</taxon>
        <taxon>Neoptera</taxon>
        <taxon>Endopterygota</taxon>
        <taxon>Coleoptera</taxon>
        <taxon>Polyphaga</taxon>
        <taxon>Cucujiformia</taxon>
        <taxon>Chrysomeloidea</taxon>
        <taxon>Chrysomelidae</taxon>
        <taxon>Bruchinae</taxon>
        <taxon>Bruchini</taxon>
        <taxon>Callosobruchus</taxon>
    </lineage>
</organism>
<reference evidence="3 4" key="1">
    <citation type="submission" date="2019-01" db="EMBL/GenBank/DDBJ databases">
        <authorList>
            <person name="Sayadi A."/>
        </authorList>
    </citation>
    <scope>NUCLEOTIDE SEQUENCE [LARGE SCALE GENOMIC DNA]</scope>
</reference>
<gene>
    <name evidence="3" type="ORF">CALMAC_LOCUS1702</name>
</gene>
<dbReference type="GO" id="GO:0005576">
    <property type="term" value="C:extracellular region"/>
    <property type="evidence" value="ECO:0007669"/>
    <property type="project" value="TreeGrafter"/>
</dbReference>
<evidence type="ECO:0000256" key="1">
    <source>
        <dbReference type="SAM" id="SignalP"/>
    </source>
</evidence>
<dbReference type="InterPro" id="IPR001223">
    <property type="entry name" value="Glyco_hydro18_cat"/>
</dbReference>
<dbReference type="SUPFAM" id="SSF51445">
    <property type="entry name" value="(Trans)glycosidases"/>
    <property type="match status" value="1"/>
</dbReference>
<keyword evidence="4" id="KW-1185">Reference proteome</keyword>
<dbReference type="InterPro" id="IPR017853">
    <property type="entry name" value="GH"/>
</dbReference>
<feature type="chain" id="PRO_5025008591" description="GH18 domain-containing protein" evidence="1">
    <location>
        <begin position="21"/>
        <end position="147"/>
    </location>
</feature>
<dbReference type="PANTHER" id="PTHR11177:SF235">
    <property type="entry name" value="CHITINASE-LIKE PROTEIN IDGF1-RELATED"/>
    <property type="match status" value="1"/>
</dbReference>
<dbReference type="EMBL" id="CAACVG010001983">
    <property type="protein sequence ID" value="VEN35945.1"/>
    <property type="molecule type" value="Genomic_DNA"/>
</dbReference>
<dbReference type="PANTHER" id="PTHR11177">
    <property type="entry name" value="CHITINASE"/>
    <property type="match status" value="1"/>
</dbReference>
<dbReference type="PROSITE" id="PS51910">
    <property type="entry name" value="GH18_2"/>
    <property type="match status" value="1"/>
</dbReference>
<dbReference type="GO" id="GO:0005975">
    <property type="term" value="P:carbohydrate metabolic process"/>
    <property type="evidence" value="ECO:0007669"/>
    <property type="project" value="InterPro"/>
</dbReference>
<feature type="signal peptide" evidence="1">
    <location>
        <begin position="1"/>
        <end position="20"/>
    </location>
</feature>
<evidence type="ECO:0000259" key="2">
    <source>
        <dbReference type="PROSITE" id="PS51910"/>
    </source>
</evidence>
<protein>
    <recommendedName>
        <fullName evidence="2">GH18 domain-containing protein</fullName>
    </recommendedName>
</protein>
<dbReference type="OrthoDB" id="76388at2759"/>
<dbReference type="GO" id="GO:0006032">
    <property type="term" value="P:chitin catabolic process"/>
    <property type="evidence" value="ECO:0007669"/>
    <property type="project" value="TreeGrafter"/>
</dbReference>
<dbReference type="GO" id="GO:0008061">
    <property type="term" value="F:chitin binding"/>
    <property type="evidence" value="ECO:0007669"/>
    <property type="project" value="TreeGrafter"/>
</dbReference>
<keyword evidence="1" id="KW-0732">Signal</keyword>
<evidence type="ECO:0000313" key="3">
    <source>
        <dbReference type="EMBL" id="VEN35945.1"/>
    </source>
</evidence>
<sequence length="147" mass="16751">MGTKLYTTLLVIGLSQLVVSEKVVVCNYEAKAHLRDGLAKFEISDIEPALQYCTHLIYGYAAINDDTLKVMPLNEQFDVIKDNYRKVTDLKKKYPKLKVLLSVGGNEDVSGDGEERNKKYREVVRLPFCLEIAHLTFKPERPETNVM</sequence>
<dbReference type="AlphaFoldDB" id="A0A653BKY0"/>
<dbReference type="Proteomes" id="UP000410492">
    <property type="component" value="Unassembled WGS sequence"/>
</dbReference>
<dbReference type="Pfam" id="PF00704">
    <property type="entry name" value="Glyco_hydro_18"/>
    <property type="match status" value="1"/>
</dbReference>
<proteinExistence type="predicted"/>